<feature type="region of interest" description="Disordered" evidence="1">
    <location>
        <begin position="1"/>
        <end position="25"/>
    </location>
</feature>
<reference evidence="3" key="1">
    <citation type="journal article" date="2014" name="Int. J. Syst. Evol. Microbiol.">
        <title>Complete genome sequence of Corynebacterium casei LMG S-19264T (=DSM 44701T), isolated from a smear-ripened cheese.</title>
        <authorList>
            <consortium name="US DOE Joint Genome Institute (JGI-PGF)"/>
            <person name="Walter F."/>
            <person name="Albersmeier A."/>
            <person name="Kalinowski J."/>
            <person name="Ruckert C."/>
        </authorList>
    </citation>
    <scope>NUCLEOTIDE SEQUENCE</scope>
    <source>
        <strain evidence="3">CGMCC 4.7398</strain>
    </source>
</reference>
<evidence type="ECO:0000256" key="2">
    <source>
        <dbReference type="SAM" id="Phobius"/>
    </source>
</evidence>
<evidence type="ECO:0008006" key="5">
    <source>
        <dbReference type="Google" id="ProtNLM"/>
    </source>
</evidence>
<evidence type="ECO:0000313" key="4">
    <source>
        <dbReference type="Proteomes" id="UP000627369"/>
    </source>
</evidence>
<sequence>MTMTTVVACPEPEERSQAEVDERESERGLATAEYAIATLGAAAFAGALMAILKGGDVKAMLTSLIQSALSTG</sequence>
<keyword evidence="2" id="KW-0812">Transmembrane</keyword>
<name>A0A919KR99_9MICO</name>
<comment type="caution">
    <text evidence="3">The sequence shown here is derived from an EMBL/GenBank/DDBJ whole genome shotgun (WGS) entry which is preliminary data.</text>
</comment>
<keyword evidence="2" id="KW-0472">Membrane</keyword>
<feature type="compositionally biased region" description="Basic and acidic residues" evidence="1">
    <location>
        <begin position="12"/>
        <end position="25"/>
    </location>
</feature>
<dbReference type="RefSeq" id="WP_189668592.1">
    <property type="nucleotide sequence ID" value="NZ_BNAS01000002.1"/>
</dbReference>
<protein>
    <recommendedName>
        <fullName evidence="5">DUF4244 domain-containing protein</fullName>
    </recommendedName>
</protein>
<gene>
    <name evidence="3" type="ORF">GCM10017772_14230</name>
</gene>
<accession>A0A919KR99</accession>
<keyword evidence="4" id="KW-1185">Reference proteome</keyword>
<dbReference type="Proteomes" id="UP000627369">
    <property type="component" value="Unassembled WGS sequence"/>
</dbReference>
<evidence type="ECO:0000256" key="1">
    <source>
        <dbReference type="SAM" id="MobiDB-lite"/>
    </source>
</evidence>
<reference evidence="3" key="2">
    <citation type="submission" date="2020-09" db="EMBL/GenBank/DDBJ databases">
        <authorList>
            <person name="Sun Q."/>
            <person name="Zhou Y."/>
        </authorList>
    </citation>
    <scope>NUCLEOTIDE SEQUENCE</scope>
    <source>
        <strain evidence="3">CGMCC 4.7398</strain>
    </source>
</reference>
<organism evidence="3 4">
    <name type="scientific">Promicromonospora soli</name>
    <dbReference type="NCBI Taxonomy" id="2035533"/>
    <lineage>
        <taxon>Bacteria</taxon>
        <taxon>Bacillati</taxon>
        <taxon>Actinomycetota</taxon>
        <taxon>Actinomycetes</taxon>
        <taxon>Micrococcales</taxon>
        <taxon>Promicromonosporaceae</taxon>
        <taxon>Promicromonospora</taxon>
    </lineage>
</organism>
<keyword evidence="2" id="KW-1133">Transmembrane helix</keyword>
<evidence type="ECO:0000313" key="3">
    <source>
        <dbReference type="EMBL" id="GHH69372.1"/>
    </source>
</evidence>
<dbReference type="AlphaFoldDB" id="A0A919KR99"/>
<dbReference type="Pfam" id="PF14029">
    <property type="entry name" value="DUF4244"/>
    <property type="match status" value="1"/>
</dbReference>
<dbReference type="EMBL" id="BNAS01000002">
    <property type="protein sequence ID" value="GHH69372.1"/>
    <property type="molecule type" value="Genomic_DNA"/>
</dbReference>
<feature type="transmembrane region" description="Helical" evidence="2">
    <location>
        <begin position="34"/>
        <end position="52"/>
    </location>
</feature>
<proteinExistence type="predicted"/>
<dbReference type="InterPro" id="IPR025338">
    <property type="entry name" value="DUF4244"/>
</dbReference>